<dbReference type="Pfam" id="PF24237">
    <property type="entry name" value="INO80E"/>
    <property type="match status" value="1"/>
</dbReference>
<dbReference type="PANTHER" id="PTHR21812:SF1">
    <property type="entry name" value="INO80 COMPLEX SUBUNIT E"/>
    <property type="match status" value="1"/>
</dbReference>
<protein>
    <submittedName>
        <fullName evidence="3">EOG090X0LZH</fullName>
    </submittedName>
</protein>
<reference evidence="3" key="1">
    <citation type="submission" date="2018-08" db="EMBL/GenBank/DDBJ databases">
        <authorList>
            <person name="Cornetti L."/>
        </authorList>
    </citation>
    <scope>NUCLEOTIDE SEQUENCE</scope>
    <source>
        <strain evidence="3">BE-ASS</strain>
    </source>
</reference>
<dbReference type="InterPro" id="IPR056515">
    <property type="entry name" value="INO80E_N"/>
</dbReference>
<evidence type="ECO:0000259" key="2">
    <source>
        <dbReference type="Pfam" id="PF24237"/>
    </source>
</evidence>
<accession>A0A4Y7NPI7</accession>
<gene>
    <name evidence="3" type="primary">EOG090X0LZH</name>
</gene>
<evidence type="ECO:0000313" key="3">
    <source>
        <dbReference type="EMBL" id="SVE94035.1"/>
    </source>
</evidence>
<feature type="region of interest" description="Disordered" evidence="1">
    <location>
        <begin position="64"/>
        <end position="125"/>
    </location>
</feature>
<dbReference type="GO" id="GO:0031011">
    <property type="term" value="C:Ino80 complex"/>
    <property type="evidence" value="ECO:0007669"/>
    <property type="project" value="InterPro"/>
</dbReference>
<dbReference type="GO" id="GO:0006338">
    <property type="term" value="P:chromatin remodeling"/>
    <property type="evidence" value="ECO:0007669"/>
    <property type="project" value="InterPro"/>
</dbReference>
<organism evidence="3">
    <name type="scientific">Scapholeberis mucronata</name>
    <dbReference type="NCBI Taxonomy" id="202097"/>
    <lineage>
        <taxon>Eukaryota</taxon>
        <taxon>Metazoa</taxon>
        <taxon>Ecdysozoa</taxon>
        <taxon>Arthropoda</taxon>
        <taxon>Crustacea</taxon>
        <taxon>Branchiopoda</taxon>
        <taxon>Diplostraca</taxon>
        <taxon>Cladocera</taxon>
        <taxon>Anomopoda</taxon>
        <taxon>Daphniidae</taxon>
        <taxon>Scapholeberis</taxon>
    </lineage>
</organism>
<dbReference type="InterPro" id="IPR026678">
    <property type="entry name" value="INO80E"/>
</dbReference>
<proteinExistence type="evidence at transcript level"/>
<dbReference type="AlphaFoldDB" id="A0A4Y7NPI7"/>
<dbReference type="EMBL" id="LR024416">
    <property type="protein sequence ID" value="SVE94035.1"/>
    <property type="molecule type" value="mRNA"/>
</dbReference>
<feature type="compositionally biased region" description="Acidic residues" evidence="1">
    <location>
        <begin position="70"/>
        <end position="80"/>
    </location>
</feature>
<sequence>MALEPVENDAVFKDKYRNLKRKLKFLIYENECFSMEIRNMEKRLLRILKDRTFLLDMLTQHEAGSPAFESSDDDMTDSSDGEMKMQHKNSERKKKIKAERNSKKPTGIPSKPRRKPAIKSDKKNLMKSDAVTNIMMDDSLGSNKQEVVSKTGHMTPEEVVRHLESRRAQQSQLDFSFAPDKAPATVPTEMFSNDIENGGNFPEFLDDIDTSPSNGGDENIAIEMEHP</sequence>
<evidence type="ECO:0000256" key="1">
    <source>
        <dbReference type="SAM" id="MobiDB-lite"/>
    </source>
</evidence>
<feature type="domain" description="INO80 complex subunit E N-terminal" evidence="2">
    <location>
        <begin position="12"/>
        <end position="58"/>
    </location>
</feature>
<name>A0A4Y7NPI7_9CRUS</name>
<dbReference type="PANTHER" id="PTHR21812">
    <property type="entry name" value="INO80 COMPLEX SUBUNIT E"/>
    <property type="match status" value="1"/>
</dbReference>
<feature type="region of interest" description="Disordered" evidence="1">
    <location>
        <begin position="166"/>
        <end position="227"/>
    </location>
</feature>